<proteinExistence type="predicted"/>
<dbReference type="EMBL" id="JAUSUR010000010">
    <property type="protein sequence ID" value="MDQ0363222.1"/>
    <property type="molecule type" value="Genomic_DNA"/>
</dbReference>
<keyword evidence="1" id="KW-0378">Hydrolase</keyword>
<reference evidence="1 2" key="1">
    <citation type="submission" date="2023-07" db="EMBL/GenBank/DDBJ databases">
        <title>Genomic Encyclopedia of Type Strains, Phase IV (KMG-IV): sequencing the most valuable type-strain genomes for metagenomic binning, comparative biology and taxonomic classification.</title>
        <authorList>
            <person name="Goeker M."/>
        </authorList>
    </citation>
    <scope>NUCLEOTIDE SEQUENCE [LARGE SCALE GENOMIC DNA]</scope>
    <source>
        <strain evidence="1 2">DSM 16784</strain>
    </source>
</reference>
<evidence type="ECO:0000313" key="1">
    <source>
        <dbReference type="EMBL" id="MDQ0363222.1"/>
    </source>
</evidence>
<protein>
    <submittedName>
        <fullName evidence="1">Hydrolase (HD superfamily)</fullName>
    </submittedName>
</protein>
<dbReference type="GO" id="GO:0016787">
    <property type="term" value="F:hydrolase activity"/>
    <property type="evidence" value="ECO:0007669"/>
    <property type="project" value="UniProtKB-KW"/>
</dbReference>
<dbReference type="RefSeq" id="WP_307412011.1">
    <property type="nucleotide sequence ID" value="NZ_JAUSUR010000010.1"/>
</dbReference>
<evidence type="ECO:0000313" key="2">
    <source>
        <dbReference type="Proteomes" id="UP001230220"/>
    </source>
</evidence>
<dbReference type="Proteomes" id="UP001230220">
    <property type="component" value="Unassembled WGS sequence"/>
</dbReference>
<comment type="caution">
    <text evidence="1">The sequence shown here is derived from an EMBL/GenBank/DDBJ whole genome shotgun (WGS) entry which is preliminary data.</text>
</comment>
<keyword evidence="2" id="KW-1185">Reference proteome</keyword>
<sequence length="77" mass="9265">MYQITPYLGTTFQTVKGDGHITAAAVIRGEKYVQIKTNKEVVWIKFKKEPFDMNICKNHVKELRLNKFDIERYKKWW</sequence>
<name>A0ABU0E8K1_9FIRM</name>
<gene>
    <name evidence="1" type="ORF">J2S15_003983</name>
</gene>
<accession>A0ABU0E8K1</accession>
<organism evidence="1 2">
    <name type="scientific">Breznakia pachnodae</name>
    <dbReference type="NCBI Taxonomy" id="265178"/>
    <lineage>
        <taxon>Bacteria</taxon>
        <taxon>Bacillati</taxon>
        <taxon>Bacillota</taxon>
        <taxon>Erysipelotrichia</taxon>
        <taxon>Erysipelotrichales</taxon>
        <taxon>Erysipelotrichaceae</taxon>
        <taxon>Breznakia</taxon>
    </lineage>
</organism>